<feature type="compositionally biased region" description="Low complexity" evidence="1">
    <location>
        <begin position="263"/>
        <end position="274"/>
    </location>
</feature>
<name>A0A2T0T084_9PSEU</name>
<dbReference type="NCBIfam" id="NF033848">
    <property type="entry name" value="VgrG_rel"/>
    <property type="match status" value="1"/>
</dbReference>
<dbReference type="Gene3D" id="2.40.50.230">
    <property type="entry name" value="Gp5 N-terminal domain"/>
    <property type="match status" value="1"/>
</dbReference>
<gene>
    <name evidence="3" type="ORF">CLV43_108467</name>
</gene>
<reference evidence="3 4" key="1">
    <citation type="submission" date="2018-03" db="EMBL/GenBank/DDBJ databases">
        <title>Genomic Encyclopedia of Archaeal and Bacterial Type Strains, Phase II (KMG-II): from individual species to whole genera.</title>
        <authorList>
            <person name="Goeker M."/>
        </authorList>
    </citation>
    <scope>NUCLEOTIDE SEQUENCE [LARGE SCALE GENOMIC DNA]</scope>
    <source>
        <strain evidence="3 4">DSM 44720</strain>
    </source>
</reference>
<keyword evidence="4" id="KW-1185">Reference proteome</keyword>
<dbReference type="InterPro" id="IPR037026">
    <property type="entry name" value="Vgr_OB-fold_dom_sf"/>
</dbReference>
<dbReference type="Pfam" id="PF05954">
    <property type="entry name" value="Phage_GPD"/>
    <property type="match status" value="1"/>
</dbReference>
<dbReference type="RefSeq" id="WP_106190493.1">
    <property type="nucleotide sequence ID" value="NZ_PVTF01000008.1"/>
</dbReference>
<proteinExistence type="predicted"/>
<accession>A0A2T0T084</accession>
<evidence type="ECO:0000259" key="2">
    <source>
        <dbReference type="Pfam" id="PF04717"/>
    </source>
</evidence>
<sequence length="626" mass="64483">MTKPQPAFVEVTPRILVGPRSTPLAGSVEDLVENVVVDLHAHLPDMFEITFADPDGSVLDRAGLAIGTQVALASAGVADKTAADLVVGEITAIEGDYGSCSSTTVRGYTRDHRLQRARRTRTFLNAKDSDIAKKIAREHGLAIGVVDQTTTAHEHVGQVNQTDWEFLRSRADAIGFEFGVVDGKFRFTRPVSARSAKAVGLSFPTTLLRFAPRVTAGNLAPQTEVRVWDPRRAKAVAAVVDTAAGNTRLDDADPAALSRPFQPRAAGPKPAAAGRGFGPDPVAAGLVVTSAPVAHGAAADTAAREVAQGAARRLGSTVAEAEGEALGDPRLLPGVAVDVDGVGGPFRGRWVLTRTTHRFTAGRYKTAFEISGANTRSLLALGGGTPTTAPIPGVVCGIVSNVGDPDGKGRVRLTLPWLSPQFETGWAVVAHPGAGTRGGAVLQPAVGDQVLVAFEFGDPRRPYVLGGLYDDRATHDLGGPPVKRSGSAASVVRRGIVTPTGNRLAFHDEQGPGSKPSTVASDFVLGTAGADLALVVDQVAGTVTLRCAPAPSGGRPAKPGKLTIQCGDRGVIDVVSGKGGKVNVTAGAGGEVNVGGGARLNLTGKASVKIESSGPVEIKGHPIKLN</sequence>
<feature type="domain" description="Gp5/Type VI secretion system Vgr protein OB-fold" evidence="2">
    <location>
        <begin position="397"/>
        <end position="469"/>
    </location>
</feature>
<dbReference type="EMBL" id="PVTF01000008">
    <property type="protein sequence ID" value="PRY39067.1"/>
    <property type="molecule type" value="Genomic_DNA"/>
</dbReference>
<evidence type="ECO:0000256" key="1">
    <source>
        <dbReference type="SAM" id="MobiDB-lite"/>
    </source>
</evidence>
<evidence type="ECO:0000313" key="4">
    <source>
        <dbReference type="Proteomes" id="UP000239494"/>
    </source>
</evidence>
<feature type="region of interest" description="Disordered" evidence="1">
    <location>
        <begin position="248"/>
        <end position="276"/>
    </location>
</feature>
<organism evidence="3 4">
    <name type="scientific">Umezawaea tangerina</name>
    <dbReference type="NCBI Taxonomy" id="84725"/>
    <lineage>
        <taxon>Bacteria</taxon>
        <taxon>Bacillati</taxon>
        <taxon>Actinomycetota</taxon>
        <taxon>Actinomycetes</taxon>
        <taxon>Pseudonocardiales</taxon>
        <taxon>Pseudonocardiaceae</taxon>
        <taxon>Umezawaea</taxon>
    </lineage>
</organism>
<dbReference type="SUPFAM" id="SSF69279">
    <property type="entry name" value="Phage tail proteins"/>
    <property type="match status" value="1"/>
</dbReference>
<protein>
    <submittedName>
        <fullName evidence="3">Late control gene D protein (GPD)</fullName>
    </submittedName>
</protein>
<dbReference type="AlphaFoldDB" id="A0A2T0T084"/>
<dbReference type="InterPro" id="IPR006531">
    <property type="entry name" value="Gp5/Vgr_OB"/>
</dbReference>
<dbReference type="SUPFAM" id="SSF69255">
    <property type="entry name" value="gp5 N-terminal domain-like"/>
    <property type="match status" value="1"/>
</dbReference>
<evidence type="ECO:0000313" key="3">
    <source>
        <dbReference type="EMBL" id="PRY39067.1"/>
    </source>
</evidence>
<dbReference type="InterPro" id="IPR047702">
    <property type="entry name" value="VgrG-rel"/>
</dbReference>
<comment type="caution">
    <text evidence="3">The sequence shown here is derived from an EMBL/GenBank/DDBJ whole genome shotgun (WGS) entry which is preliminary data.</text>
</comment>
<dbReference type="Pfam" id="PF04717">
    <property type="entry name" value="Phage_base_V"/>
    <property type="match status" value="1"/>
</dbReference>
<dbReference type="Proteomes" id="UP000239494">
    <property type="component" value="Unassembled WGS sequence"/>
</dbReference>